<dbReference type="PROSITE" id="PS51257">
    <property type="entry name" value="PROKAR_LIPOPROTEIN"/>
    <property type="match status" value="1"/>
</dbReference>
<proteinExistence type="predicted"/>
<evidence type="ECO:0000313" key="3">
    <source>
        <dbReference type="Proteomes" id="UP000219799"/>
    </source>
</evidence>
<accession>A0A1C3L3M2</accession>
<evidence type="ECO:0000313" key="2">
    <source>
        <dbReference type="EMBL" id="SBT81152.1"/>
    </source>
</evidence>
<gene>
    <name evidence="2" type="primary">PmlGA01_140065300</name>
    <name evidence="2" type="ORF">PMLGA01_140065300</name>
</gene>
<reference evidence="2 3" key="1">
    <citation type="submission" date="2016-06" db="EMBL/GenBank/DDBJ databases">
        <authorList>
            <consortium name="Pathogen Informatics"/>
        </authorList>
    </citation>
    <scope>NUCLEOTIDE SEQUENCE [LARGE SCALE GENOMIC DNA]</scope>
    <source>
        <strain evidence="2">PmlGA01</strain>
    </source>
</reference>
<dbReference type="EMBL" id="LT594502">
    <property type="protein sequence ID" value="SBT81152.1"/>
    <property type="molecule type" value="Genomic_DNA"/>
</dbReference>
<protein>
    <submittedName>
        <fullName evidence="2">Uncharacterized protein</fullName>
    </submittedName>
</protein>
<feature type="non-terminal residue" evidence="2">
    <location>
        <position position="177"/>
    </location>
</feature>
<dbReference type="AlphaFoldDB" id="A0A1C3L3M2"/>
<keyword evidence="1" id="KW-1133">Transmembrane helix</keyword>
<feature type="transmembrane region" description="Helical" evidence="1">
    <location>
        <begin position="6"/>
        <end position="24"/>
    </location>
</feature>
<keyword evidence="1" id="KW-0812">Transmembrane</keyword>
<sequence>MSFLKIVYLIVMPLGIILLMSCLLKIKLLVKFSYSFCRKQIGDTPIRIVTVILILNFMLFITESYKLRYGVNQIRNPNDLMPSISSEYFKIYKWRHERNWWIGLSNLCIWLMLWRSTGIINHYIRYLDQRKKQMKLFLLSSSLLSSSLLSSDLLSSNLLSSDLLSSNLLFHIVLSHN</sequence>
<name>A0A1C3L3M2_PLAMA</name>
<keyword evidence="1" id="KW-0472">Membrane</keyword>
<dbReference type="Proteomes" id="UP000219799">
    <property type="component" value="Chromosome 14"/>
</dbReference>
<dbReference type="VEuPathDB" id="PlasmoDB:PmUG01_14081500"/>
<organism evidence="2 3">
    <name type="scientific">Plasmodium malariae</name>
    <dbReference type="NCBI Taxonomy" id="5858"/>
    <lineage>
        <taxon>Eukaryota</taxon>
        <taxon>Sar</taxon>
        <taxon>Alveolata</taxon>
        <taxon>Apicomplexa</taxon>
        <taxon>Aconoidasida</taxon>
        <taxon>Haemosporida</taxon>
        <taxon>Plasmodiidae</taxon>
        <taxon>Plasmodium</taxon>
        <taxon>Plasmodium (Plasmodium)</taxon>
    </lineage>
</organism>
<evidence type="ECO:0000256" key="1">
    <source>
        <dbReference type="SAM" id="Phobius"/>
    </source>
</evidence>
<feature type="transmembrane region" description="Helical" evidence="1">
    <location>
        <begin position="45"/>
        <end position="62"/>
    </location>
</feature>
<feature type="transmembrane region" description="Helical" evidence="1">
    <location>
        <begin position="100"/>
        <end position="124"/>
    </location>
</feature>